<dbReference type="CDD" id="cd18585">
    <property type="entry name" value="ABC_6TM_CydC"/>
    <property type="match status" value="1"/>
</dbReference>
<dbReference type="PROSITE" id="PS50893">
    <property type="entry name" value="ABC_TRANSPORTER_2"/>
    <property type="match status" value="1"/>
</dbReference>
<dbReference type="EMBL" id="BJYM01000002">
    <property type="protein sequence ID" value="GEN85756.1"/>
    <property type="molecule type" value="Genomic_DNA"/>
</dbReference>
<keyword evidence="2 8" id="KW-0812">Transmembrane</keyword>
<accession>A0A511ZE89</accession>
<dbReference type="InterPro" id="IPR017871">
    <property type="entry name" value="ABC_transporter-like_CS"/>
</dbReference>
<dbReference type="GO" id="GO:0140359">
    <property type="term" value="F:ABC-type transporter activity"/>
    <property type="evidence" value="ECO:0007669"/>
    <property type="project" value="InterPro"/>
</dbReference>
<feature type="coiled-coil region" evidence="7">
    <location>
        <begin position="212"/>
        <end position="239"/>
    </location>
</feature>
<dbReference type="PANTHER" id="PTHR24221">
    <property type="entry name" value="ATP-BINDING CASSETTE SUB-FAMILY B"/>
    <property type="match status" value="1"/>
</dbReference>
<dbReference type="GO" id="GO:0034040">
    <property type="term" value="F:ATPase-coupled lipid transmembrane transporter activity"/>
    <property type="evidence" value="ECO:0007669"/>
    <property type="project" value="TreeGrafter"/>
</dbReference>
<dbReference type="STRING" id="582851.GCA_900162665_02727"/>
<dbReference type="Proteomes" id="UP000321558">
    <property type="component" value="Unassembled WGS sequence"/>
</dbReference>
<evidence type="ECO:0000256" key="4">
    <source>
        <dbReference type="ARBA" id="ARBA00022840"/>
    </source>
</evidence>
<organism evidence="11 12">
    <name type="scientific">Oceanobacillus sojae</name>
    <dbReference type="NCBI Taxonomy" id="582851"/>
    <lineage>
        <taxon>Bacteria</taxon>
        <taxon>Bacillati</taxon>
        <taxon>Bacillota</taxon>
        <taxon>Bacilli</taxon>
        <taxon>Bacillales</taxon>
        <taxon>Bacillaceae</taxon>
        <taxon>Oceanobacillus</taxon>
    </lineage>
</organism>
<dbReference type="InterPro" id="IPR011527">
    <property type="entry name" value="ABC1_TM_dom"/>
</dbReference>
<dbReference type="NCBIfam" id="TIGR02868">
    <property type="entry name" value="CydC"/>
    <property type="match status" value="1"/>
</dbReference>
<evidence type="ECO:0000256" key="5">
    <source>
        <dbReference type="ARBA" id="ARBA00022989"/>
    </source>
</evidence>
<evidence type="ECO:0000256" key="8">
    <source>
        <dbReference type="SAM" id="Phobius"/>
    </source>
</evidence>
<dbReference type="PANTHER" id="PTHR24221:SF653">
    <property type="entry name" value="TRANSPORT ATP-BINDING PROTEIN CYDC"/>
    <property type="match status" value="1"/>
</dbReference>
<keyword evidence="6 8" id="KW-0472">Membrane</keyword>
<dbReference type="GO" id="GO:0045454">
    <property type="term" value="P:cell redox homeostasis"/>
    <property type="evidence" value="ECO:0007669"/>
    <property type="project" value="InterPro"/>
</dbReference>
<keyword evidence="5 8" id="KW-1133">Transmembrane helix</keyword>
<dbReference type="InterPro" id="IPR039421">
    <property type="entry name" value="Type_1_exporter"/>
</dbReference>
<dbReference type="AlphaFoldDB" id="A0A511ZE89"/>
<dbReference type="Pfam" id="PF00005">
    <property type="entry name" value="ABC_tran"/>
    <property type="match status" value="1"/>
</dbReference>
<gene>
    <name evidence="11" type="ORF">OSO01_04950</name>
</gene>
<evidence type="ECO:0000256" key="6">
    <source>
        <dbReference type="ARBA" id="ARBA00023136"/>
    </source>
</evidence>
<protein>
    <submittedName>
        <fullName evidence="11">Thiol reductant ABC exporter subunit CydC</fullName>
    </submittedName>
</protein>
<evidence type="ECO:0000259" key="9">
    <source>
        <dbReference type="PROSITE" id="PS50893"/>
    </source>
</evidence>
<dbReference type="InterPro" id="IPR014223">
    <property type="entry name" value="ABC_CydC/D"/>
</dbReference>
<dbReference type="InterPro" id="IPR036640">
    <property type="entry name" value="ABC1_TM_sf"/>
</dbReference>
<dbReference type="SUPFAM" id="SSF52540">
    <property type="entry name" value="P-loop containing nucleoside triphosphate hydrolases"/>
    <property type="match status" value="1"/>
</dbReference>
<keyword evidence="7" id="KW-0175">Coiled coil</keyword>
<dbReference type="Gene3D" id="1.20.1560.10">
    <property type="entry name" value="ABC transporter type 1, transmembrane domain"/>
    <property type="match status" value="1"/>
</dbReference>
<feature type="transmembrane region" description="Helical" evidence="8">
    <location>
        <begin position="133"/>
        <end position="154"/>
    </location>
</feature>
<dbReference type="GO" id="GO:0016887">
    <property type="term" value="F:ATP hydrolysis activity"/>
    <property type="evidence" value="ECO:0007669"/>
    <property type="project" value="InterPro"/>
</dbReference>
<keyword evidence="4" id="KW-0067">ATP-binding</keyword>
<dbReference type="SMART" id="SM00382">
    <property type="entry name" value="AAA"/>
    <property type="match status" value="1"/>
</dbReference>
<dbReference type="SUPFAM" id="SSF90123">
    <property type="entry name" value="ABC transporter transmembrane region"/>
    <property type="match status" value="1"/>
</dbReference>
<evidence type="ECO:0000313" key="12">
    <source>
        <dbReference type="Proteomes" id="UP000321558"/>
    </source>
</evidence>
<keyword evidence="12" id="KW-1185">Reference proteome</keyword>
<name>A0A511ZE89_9BACI</name>
<evidence type="ECO:0000313" key="11">
    <source>
        <dbReference type="EMBL" id="GEN85756.1"/>
    </source>
</evidence>
<sequence length="572" mass="64613">MKDISLVLKMMLKEKKDILFSVFFGFLAGITAVSLFAASGYLISQAAFAPPIYTLMILVASVKLLGITSAISRYGERYFSHRGTFTILKNIRLKVYDQIEPLASRLLQKYRSGDILARIVGDVESLQHFFLRVFYPPIVLAAVFIATIFFTMYISAGVALTMSAGMIVVLIVFPAIFYMIQKKAALSMREKRGVLSSEFTDYLYGFRELTIFQQAERKEQQLFDEMNQYEEMKASENRQLAIREAIVIFFSFFIAIIILVQAGFYVAEGNLAGTLLAMLFMIAITVFEDTPSMAVLPAHLEESKSSSKRLIEVWENEEPSKVAVQELEPDLPLHFDFKDVFIQYPNEKKPAVQHASLQIKPGKNIAIVGPSGSGKSTLMQALLTFAPVKSGHILVNGEDINTIAPDSLWEQMNVSLQHNHFFYGSIYENLRFANRNASAEICRDALEKVQLTHFSLEDQVLEKGTNLSGGEKQRLALARLFLREASIWLLDEPTSSLDSITEQQIMNEIEKVTKYQTVVTIRHRLTGLESMDRIIVMNQGEIVEQGTYTELMGKENGYFKAMKELESQQLAF</sequence>
<dbReference type="InterPro" id="IPR027417">
    <property type="entry name" value="P-loop_NTPase"/>
</dbReference>
<keyword evidence="3" id="KW-0547">Nucleotide-binding</keyword>
<evidence type="ECO:0000259" key="10">
    <source>
        <dbReference type="PROSITE" id="PS50929"/>
    </source>
</evidence>
<dbReference type="Gene3D" id="3.40.50.300">
    <property type="entry name" value="P-loop containing nucleotide triphosphate hydrolases"/>
    <property type="match status" value="1"/>
</dbReference>
<evidence type="ECO:0000256" key="1">
    <source>
        <dbReference type="ARBA" id="ARBA00004651"/>
    </source>
</evidence>
<dbReference type="GO" id="GO:0005524">
    <property type="term" value="F:ATP binding"/>
    <property type="evidence" value="ECO:0007669"/>
    <property type="project" value="UniProtKB-KW"/>
</dbReference>
<feature type="domain" description="ABC transporter" evidence="9">
    <location>
        <begin position="335"/>
        <end position="564"/>
    </location>
</feature>
<evidence type="ECO:0000256" key="3">
    <source>
        <dbReference type="ARBA" id="ARBA00022741"/>
    </source>
</evidence>
<evidence type="ECO:0000256" key="7">
    <source>
        <dbReference type="SAM" id="Coils"/>
    </source>
</evidence>
<proteinExistence type="predicted"/>
<comment type="subcellular location">
    <subcellularLocation>
        <location evidence="1">Cell membrane</location>
        <topology evidence="1">Multi-pass membrane protein</topology>
    </subcellularLocation>
</comment>
<dbReference type="InterPro" id="IPR003593">
    <property type="entry name" value="AAA+_ATPase"/>
</dbReference>
<feature type="domain" description="ABC transmembrane type-1" evidence="10">
    <location>
        <begin position="19"/>
        <end position="288"/>
    </location>
</feature>
<feature type="transmembrane region" description="Helical" evidence="8">
    <location>
        <begin position="50"/>
        <end position="72"/>
    </location>
</feature>
<dbReference type="PROSITE" id="PS00211">
    <property type="entry name" value="ABC_TRANSPORTER_1"/>
    <property type="match status" value="1"/>
</dbReference>
<dbReference type="InterPro" id="IPR003439">
    <property type="entry name" value="ABC_transporter-like_ATP-bd"/>
</dbReference>
<dbReference type="Pfam" id="PF00664">
    <property type="entry name" value="ABC_membrane"/>
    <property type="match status" value="1"/>
</dbReference>
<dbReference type="GO" id="GO:0005886">
    <property type="term" value="C:plasma membrane"/>
    <property type="evidence" value="ECO:0007669"/>
    <property type="project" value="UniProtKB-SubCell"/>
</dbReference>
<comment type="caution">
    <text evidence="11">The sequence shown here is derived from an EMBL/GenBank/DDBJ whole genome shotgun (WGS) entry which is preliminary data.</text>
</comment>
<feature type="transmembrane region" description="Helical" evidence="8">
    <location>
        <begin position="160"/>
        <end position="180"/>
    </location>
</feature>
<reference evidence="11 12" key="1">
    <citation type="submission" date="2019-07" db="EMBL/GenBank/DDBJ databases">
        <title>Whole genome shotgun sequence of Oceanobacillus sojae NBRC 105379.</title>
        <authorList>
            <person name="Hosoyama A."/>
            <person name="Uohara A."/>
            <person name="Ohji S."/>
            <person name="Ichikawa N."/>
        </authorList>
    </citation>
    <scope>NUCLEOTIDE SEQUENCE [LARGE SCALE GENOMIC DNA]</scope>
    <source>
        <strain evidence="11 12">NBRC 105379</strain>
    </source>
</reference>
<dbReference type="RefSeq" id="WP_147208288.1">
    <property type="nucleotide sequence ID" value="NZ_BJYM01000002.1"/>
</dbReference>
<dbReference type="GO" id="GO:0034775">
    <property type="term" value="P:glutathione transmembrane transport"/>
    <property type="evidence" value="ECO:0007669"/>
    <property type="project" value="InterPro"/>
</dbReference>
<feature type="transmembrane region" description="Helical" evidence="8">
    <location>
        <begin position="245"/>
        <end position="265"/>
    </location>
</feature>
<feature type="transmembrane region" description="Helical" evidence="8">
    <location>
        <begin position="20"/>
        <end position="44"/>
    </location>
</feature>
<dbReference type="PROSITE" id="PS50929">
    <property type="entry name" value="ABC_TM1F"/>
    <property type="match status" value="1"/>
</dbReference>
<dbReference type="OrthoDB" id="9770415at2"/>
<evidence type="ECO:0000256" key="2">
    <source>
        <dbReference type="ARBA" id="ARBA00022692"/>
    </source>
</evidence>